<dbReference type="PIRSF" id="PIRSF038925">
    <property type="entry name" value="AMP-prot_trans"/>
    <property type="match status" value="1"/>
</dbReference>
<keyword evidence="1" id="KW-0067">ATP-binding</keyword>
<dbReference type="InterPro" id="IPR003812">
    <property type="entry name" value="Fido"/>
</dbReference>
<evidence type="ECO:0000259" key="4">
    <source>
        <dbReference type="PROSITE" id="PS51459"/>
    </source>
</evidence>
<feature type="active site" evidence="2">
    <location>
        <position position="177"/>
    </location>
</feature>
<feature type="binding site" evidence="3">
    <location>
        <begin position="219"/>
        <end position="220"/>
    </location>
    <ligand>
        <name>ATP</name>
        <dbReference type="ChEBI" id="CHEBI:30616"/>
    </ligand>
</feature>
<feature type="binding site" evidence="1">
    <location>
        <position position="177"/>
    </location>
    <ligand>
        <name>ATP</name>
        <dbReference type="ChEBI" id="CHEBI:30616"/>
    </ligand>
</feature>
<dbReference type="InterPro" id="IPR036597">
    <property type="entry name" value="Fido-like_dom_sf"/>
</dbReference>
<dbReference type="PROSITE" id="PS51459">
    <property type="entry name" value="FIDO"/>
    <property type="match status" value="1"/>
</dbReference>
<dbReference type="PANTHER" id="PTHR13504:SF38">
    <property type="entry name" value="FIDO DOMAIN-CONTAINING PROTEIN"/>
    <property type="match status" value="1"/>
</dbReference>
<evidence type="ECO:0000313" key="5">
    <source>
        <dbReference type="EMBL" id="SFV73154.1"/>
    </source>
</evidence>
<evidence type="ECO:0000256" key="3">
    <source>
        <dbReference type="PIRSR" id="PIRSR640198-2"/>
    </source>
</evidence>
<dbReference type="InterPro" id="IPR026287">
    <property type="entry name" value="SoFic-like"/>
</dbReference>
<dbReference type="InterPro" id="IPR040198">
    <property type="entry name" value="Fido_containing"/>
</dbReference>
<keyword evidence="6" id="KW-1185">Reference proteome</keyword>
<dbReference type="Pfam" id="PF02661">
    <property type="entry name" value="Fic"/>
    <property type="match status" value="1"/>
</dbReference>
<dbReference type="PANTHER" id="PTHR13504">
    <property type="entry name" value="FIDO DOMAIN-CONTAINING PROTEIN DDB_G0283145"/>
    <property type="match status" value="1"/>
</dbReference>
<name>A0A1K1LEN2_9BACT</name>
<feature type="binding site" evidence="3">
    <location>
        <begin position="181"/>
        <end position="188"/>
    </location>
    <ligand>
        <name>ATP</name>
        <dbReference type="ChEBI" id="CHEBI:30616"/>
    </ligand>
</feature>
<accession>A0A1K1LEN2</accession>
<keyword evidence="1" id="KW-0547">Nucleotide-binding</keyword>
<dbReference type="AlphaFoldDB" id="A0A1K1LEN2"/>
<dbReference type="InterPro" id="IPR025758">
    <property type="entry name" value="Fic/DOC_N"/>
</dbReference>
<dbReference type="Gene3D" id="1.10.3290.10">
    <property type="entry name" value="Fido-like domain"/>
    <property type="match status" value="1"/>
</dbReference>
<evidence type="ECO:0000313" key="6">
    <source>
        <dbReference type="Proteomes" id="UP000186323"/>
    </source>
</evidence>
<proteinExistence type="predicted"/>
<sequence length="345" mass="38657">MLEFNAVSSLAELNGMMRSSAKADLFWLTWLLQEARSSNVIEGTVTTFEEILGENAGVVVPAERQDDVREVINYKEATEAGLQAINNGRDITLSLVKSLHALLLGGTRGEKKSPGQYRTIQVHIGRPGSTPDTATYIPPDPVHVPALLENWEKFLRRADLNPLIQAAVMHAQFEMIHPFCDGNGRMGRLLITLLLAEKKLLTKPCFYMSAYLQEHRTEYYTALGNISQQGSWKEWIEFFLNAVILRSKHNKDLLTAMNDLYEQSKSTFPAITGSVNAVQILDYMFSKPLFTQPDLQKHVGTARTRQGFTNILHKLEQADIIAKAAPGKGRTPAVWRFTALMELLS</sequence>
<reference evidence="6" key="1">
    <citation type="submission" date="2016-10" db="EMBL/GenBank/DDBJ databases">
        <authorList>
            <person name="Wegmann U."/>
        </authorList>
    </citation>
    <scope>NUCLEOTIDE SEQUENCE [LARGE SCALE GENOMIC DNA]</scope>
</reference>
<dbReference type="KEGG" id="dpg:DESPIGER_1304"/>
<feature type="binding site" evidence="1">
    <location>
        <position position="42"/>
    </location>
    <ligand>
        <name>ATP</name>
        <dbReference type="ChEBI" id="CHEBI:30616"/>
    </ligand>
</feature>
<feature type="domain" description="Fido" evidence="4">
    <location>
        <begin position="91"/>
        <end position="241"/>
    </location>
</feature>
<feature type="binding site" evidence="1">
    <location>
        <position position="219"/>
    </location>
    <ligand>
        <name>ATP</name>
        <dbReference type="ChEBI" id="CHEBI:30616"/>
    </ligand>
</feature>
<organism evidence="5 6">
    <name type="scientific">Desulfovibrio piger</name>
    <dbReference type="NCBI Taxonomy" id="901"/>
    <lineage>
        <taxon>Bacteria</taxon>
        <taxon>Pseudomonadati</taxon>
        <taxon>Thermodesulfobacteriota</taxon>
        <taxon>Desulfovibrionia</taxon>
        <taxon>Desulfovibrionales</taxon>
        <taxon>Desulfovibrionaceae</taxon>
        <taxon>Desulfovibrio</taxon>
    </lineage>
</organism>
<dbReference type="EMBL" id="LT630450">
    <property type="protein sequence ID" value="SFV73154.1"/>
    <property type="molecule type" value="Genomic_DNA"/>
</dbReference>
<dbReference type="RefSeq" id="WP_337770885.1">
    <property type="nucleotide sequence ID" value="NZ_JAXXLW010000029.1"/>
</dbReference>
<dbReference type="SUPFAM" id="SSF140931">
    <property type="entry name" value="Fic-like"/>
    <property type="match status" value="1"/>
</dbReference>
<dbReference type="Proteomes" id="UP000186323">
    <property type="component" value="Chromosome I"/>
</dbReference>
<feature type="binding site" evidence="1">
    <location>
        <begin position="182"/>
        <end position="188"/>
    </location>
    <ligand>
        <name>ATP</name>
        <dbReference type="ChEBI" id="CHEBI:30616"/>
    </ligand>
</feature>
<dbReference type="Pfam" id="PF13784">
    <property type="entry name" value="Fic_N"/>
    <property type="match status" value="1"/>
</dbReference>
<evidence type="ECO:0000256" key="1">
    <source>
        <dbReference type="PIRSR" id="PIRSR038925-1"/>
    </source>
</evidence>
<protein>
    <recommendedName>
        <fullName evidence="4">Fido domain-containing protein</fullName>
    </recommendedName>
</protein>
<dbReference type="GO" id="GO:0005524">
    <property type="term" value="F:ATP binding"/>
    <property type="evidence" value="ECO:0007669"/>
    <property type="project" value="UniProtKB-KW"/>
</dbReference>
<gene>
    <name evidence="5" type="ORF">DESPIGER_1304</name>
</gene>
<evidence type="ECO:0000256" key="2">
    <source>
        <dbReference type="PIRSR" id="PIRSR640198-1"/>
    </source>
</evidence>